<keyword evidence="1" id="KW-0812">Transmembrane</keyword>
<proteinExistence type="predicted"/>
<dbReference type="Proteomes" id="UP000824048">
    <property type="component" value="Unassembled WGS sequence"/>
</dbReference>
<gene>
    <name evidence="2" type="ORF">H9811_02600</name>
</gene>
<sequence>MSVPAVWVIGIFWIGYGILGILGIQNIPERYKYRSWTPDYMRANGIGMVILGVSWVILGIVLRLRPMPVLPGFGLAVVFSLPALGYAFYADRKTREERRQADKEWRETKKK</sequence>
<name>A0A9D2EQB1_9FIRM</name>
<keyword evidence="1" id="KW-0472">Membrane</keyword>
<feature type="transmembrane region" description="Helical" evidence="1">
    <location>
        <begin position="6"/>
        <end position="24"/>
    </location>
</feature>
<dbReference type="EMBL" id="DXBP01000019">
    <property type="protein sequence ID" value="HIZ41432.1"/>
    <property type="molecule type" value="Genomic_DNA"/>
</dbReference>
<reference evidence="2" key="2">
    <citation type="submission" date="2021-04" db="EMBL/GenBank/DDBJ databases">
        <authorList>
            <person name="Gilroy R."/>
        </authorList>
    </citation>
    <scope>NUCLEOTIDE SEQUENCE</scope>
    <source>
        <strain evidence="2">ChiSxjej1B13-11774</strain>
    </source>
</reference>
<feature type="transmembrane region" description="Helical" evidence="1">
    <location>
        <begin position="45"/>
        <end position="64"/>
    </location>
</feature>
<feature type="transmembrane region" description="Helical" evidence="1">
    <location>
        <begin position="70"/>
        <end position="89"/>
    </location>
</feature>
<evidence type="ECO:0000313" key="3">
    <source>
        <dbReference type="Proteomes" id="UP000824048"/>
    </source>
</evidence>
<comment type="caution">
    <text evidence="2">The sequence shown here is derived from an EMBL/GenBank/DDBJ whole genome shotgun (WGS) entry which is preliminary data.</text>
</comment>
<keyword evidence="1" id="KW-1133">Transmembrane helix</keyword>
<dbReference type="AlphaFoldDB" id="A0A9D2EQB1"/>
<protein>
    <submittedName>
        <fullName evidence="2">Uncharacterized protein</fullName>
    </submittedName>
</protein>
<accession>A0A9D2EQB1</accession>
<organism evidence="2 3">
    <name type="scientific">Candidatus Gemmiger excrementigallinarum</name>
    <dbReference type="NCBI Taxonomy" id="2838609"/>
    <lineage>
        <taxon>Bacteria</taxon>
        <taxon>Bacillati</taxon>
        <taxon>Bacillota</taxon>
        <taxon>Clostridia</taxon>
        <taxon>Eubacteriales</taxon>
        <taxon>Gemmiger</taxon>
    </lineage>
</organism>
<evidence type="ECO:0000256" key="1">
    <source>
        <dbReference type="SAM" id="Phobius"/>
    </source>
</evidence>
<evidence type="ECO:0000313" key="2">
    <source>
        <dbReference type="EMBL" id="HIZ41432.1"/>
    </source>
</evidence>
<reference evidence="2" key="1">
    <citation type="journal article" date="2021" name="PeerJ">
        <title>Extensive microbial diversity within the chicken gut microbiome revealed by metagenomics and culture.</title>
        <authorList>
            <person name="Gilroy R."/>
            <person name="Ravi A."/>
            <person name="Getino M."/>
            <person name="Pursley I."/>
            <person name="Horton D.L."/>
            <person name="Alikhan N.F."/>
            <person name="Baker D."/>
            <person name="Gharbi K."/>
            <person name="Hall N."/>
            <person name="Watson M."/>
            <person name="Adriaenssens E.M."/>
            <person name="Foster-Nyarko E."/>
            <person name="Jarju S."/>
            <person name="Secka A."/>
            <person name="Antonio M."/>
            <person name="Oren A."/>
            <person name="Chaudhuri R.R."/>
            <person name="La Ragione R."/>
            <person name="Hildebrand F."/>
            <person name="Pallen M.J."/>
        </authorList>
    </citation>
    <scope>NUCLEOTIDE SEQUENCE</scope>
    <source>
        <strain evidence="2">ChiSxjej1B13-11774</strain>
    </source>
</reference>